<dbReference type="GO" id="GO:0034109">
    <property type="term" value="P:homotypic cell-cell adhesion"/>
    <property type="evidence" value="ECO:0007669"/>
    <property type="project" value="TreeGrafter"/>
</dbReference>
<organism evidence="9 10">
    <name type="scientific">Kryptolebias marmoratus</name>
    <name type="common">Mangrove killifish</name>
    <name type="synonym">Rivulus marmoratus</name>
    <dbReference type="NCBI Taxonomy" id="37003"/>
    <lineage>
        <taxon>Eukaryota</taxon>
        <taxon>Metazoa</taxon>
        <taxon>Chordata</taxon>
        <taxon>Craniata</taxon>
        <taxon>Vertebrata</taxon>
        <taxon>Euteleostomi</taxon>
        <taxon>Actinopterygii</taxon>
        <taxon>Neopterygii</taxon>
        <taxon>Teleostei</taxon>
        <taxon>Neoteleostei</taxon>
        <taxon>Acanthomorphata</taxon>
        <taxon>Ovalentaria</taxon>
        <taxon>Atherinomorphae</taxon>
        <taxon>Cyprinodontiformes</taxon>
        <taxon>Rivulidae</taxon>
        <taxon>Kryptolebias</taxon>
    </lineage>
</organism>
<evidence type="ECO:0000313" key="10">
    <source>
        <dbReference type="Proteomes" id="UP000264800"/>
    </source>
</evidence>
<dbReference type="GO" id="GO:0072683">
    <property type="term" value="P:T cell extravasation"/>
    <property type="evidence" value="ECO:0007669"/>
    <property type="project" value="TreeGrafter"/>
</dbReference>
<dbReference type="GO" id="GO:0005886">
    <property type="term" value="C:plasma membrane"/>
    <property type="evidence" value="ECO:0007669"/>
    <property type="project" value="TreeGrafter"/>
</dbReference>
<reference evidence="9" key="2">
    <citation type="submission" date="2025-09" db="UniProtKB">
        <authorList>
            <consortium name="Ensembl"/>
        </authorList>
    </citation>
    <scope>IDENTIFICATION</scope>
</reference>
<sequence length="246" mass="26261">MSFHFFLLSVVVSPRQRGLQEEHPELLLRSDTIQLLLEDSKVLACRFDLADAFDDVVTPPPKLQPKPPEKPKTDGELDLSDAFGPDDPATEKPKKPSSGGFDDFRFDLEDALKPDPNAKTDKPAIVPPKGGGGGGTFDDSDLFEVGAGDYKPDGGRSGNRANDPESDTQDRTNDPGSDTQGSGPMAGIISAIGVALVGAASSYFAYQKKKLCFKIQGGQDPESGKGQPGTHSEPQVFSNLLQSDRT</sequence>
<proteinExistence type="inferred from homology"/>
<evidence type="ECO:0000256" key="6">
    <source>
        <dbReference type="ARBA" id="ARBA00023136"/>
    </source>
</evidence>
<dbReference type="Pfam" id="PF12301">
    <property type="entry name" value="CD99L2"/>
    <property type="match status" value="1"/>
</dbReference>
<keyword evidence="5 8" id="KW-1133">Transmembrane helix</keyword>
<dbReference type="AlphaFoldDB" id="A0A3Q3AKP9"/>
<name>A0A3Q3AKP9_KRYMA</name>
<comment type="similarity">
    <text evidence="2">Belongs to the CD99 family.</text>
</comment>
<evidence type="ECO:0000256" key="4">
    <source>
        <dbReference type="ARBA" id="ARBA00022729"/>
    </source>
</evidence>
<feature type="compositionally biased region" description="Polar residues" evidence="7">
    <location>
        <begin position="229"/>
        <end position="246"/>
    </location>
</feature>
<comment type="subcellular location">
    <subcellularLocation>
        <location evidence="1">Membrane</location>
        <topology evidence="1">Single-pass type I membrane protein</topology>
    </subcellularLocation>
</comment>
<dbReference type="InterPro" id="IPR022078">
    <property type="entry name" value="CD99L2"/>
</dbReference>
<feature type="transmembrane region" description="Helical" evidence="8">
    <location>
        <begin position="185"/>
        <end position="206"/>
    </location>
</feature>
<evidence type="ECO:0000256" key="7">
    <source>
        <dbReference type="SAM" id="MobiDB-lite"/>
    </source>
</evidence>
<feature type="region of interest" description="Disordered" evidence="7">
    <location>
        <begin position="216"/>
        <end position="246"/>
    </location>
</feature>
<reference evidence="9" key="1">
    <citation type="submission" date="2025-08" db="UniProtKB">
        <authorList>
            <consortium name="Ensembl"/>
        </authorList>
    </citation>
    <scope>IDENTIFICATION</scope>
</reference>
<keyword evidence="3 8" id="KW-0812">Transmembrane</keyword>
<evidence type="ECO:0000256" key="1">
    <source>
        <dbReference type="ARBA" id="ARBA00004479"/>
    </source>
</evidence>
<dbReference type="GeneTree" id="ENSGT00940000154344"/>
<dbReference type="PANTHER" id="PTHR15076">
    <property type="entry name" value="CD99/MIC2 PROTEIN RELATED"/>
    <property type="match status" value="1"/>
</dbReference>
<dbReference type="Ensembl" id="ENSKMAT00000017125.1">
    <property type="protein sequence ID" value="ENSKMAP00000016891.1"/>
    <property type="gene ID" value="ENSKMAG00000012598.1"/>
</dbReference>
<accession>A0A3Q3AKP9</accession>
<evidence type="ECO:0000256" key="3">
    <source>
        <dbReference type="ARBA" id="ARBA00022692"/>
    </source>
</evidence>
<keyword evidence="10" id="KW-1185">Reference proteome</keyword>
<evidence type="ECO:0000256" key="2">
    <source>
        <dbReference type="ARBA" id="ARBA00008763"/>
    </source>
</evidence>
<evidence type="ECO:0000256" key="8">
    <source>
        <dbReference type="SAM" id="Phobius"/>
    </source>
</evidence>
<dbReference type="Proteomes" id="UP000264800">
    <property type="component" value="Unplaced"/>
</dbReference>
<dbReference type="STRING" id="37003.ENSKMAP00000016891"/>
<keyword evidence="4" id="KW-0732">Signal</keyword>
<evidence type="ECO:0000256" key="5">
    <source>
        <dbReference type="ARBA" id="ARBA00022989"/>
    </source>
</evidence>
<dbReference type="GO" id="GO:2000391">
    <property type="term" value="P:positive regulation of neutrophil extravasation"/>
    <property type="evidence" value="ECO:0007669"/>
    <property type="project" value="TreeGrafter"/>
</dbReference>
<protein>
    <submittedName>
        <fullName evidence="9">CD99 molecule</fullName>
    </submittedName>
</protein>
<dbReference type="PANTHER" id="PTHR15076:SF15">
    <property type="entry name" value="CD99 ANTIGEN"/>
    <property type="match status" value="1"/>
</dbReference>
<feature type="compositionally biased region" description="Basic and acidic residues" evidence="7">
    <location>
        <begin position="102"/>
        <end position="122"/>
    </location>
</feature>
<evidence type="ECO:0000313" key="9">
    <source>
        <dbReference type="Ensembl" id="ENSKMAP00000016891.1"/>
    </source>
</evidence>
<feature type="region of interest" description="Disordered" evidence="7">
    <location>
        <begin position="56"/>
        <end position="186"/>
    </location>
</feature>
<keyword evidence="6 8" id="KW-0472">Membrane</keyword>